<dbReference type="EMBL" id="CP042425">
    <property type="protein sequence ID" value="QEL19653.1"/>
    <property type="molecule type" value="Genomic_DNA"/>
</dbReference>
<name>A0A5C1ANF8_9BACT</name>
<feature type="compositionally biased region" description="Low complexity" evidence="1">
    <location>
        <begin position="1008"/>
        <end position="1019"/>
    </location>
</feature>
<feature type="transmembrane region" description="Helical" evidence="2">
    <location>
        <begin position="146"/>
        <end position="164"/>
    </location>
</feature>
<sequence>MNASVELRQLLDRVGDRFRQLRLWGGLAACWLVFAAVGVAANRSVFDAPSGLRTLAALLAVGAALAGLGWWLATRRVARDPRWIARRIEAKHPDLSALLLTAVEQEKSAASLGFLQSSLLESAVAHGRSHDWLATVPQRGLRATQFLHAASFAALIAVLAILGLRSPAAAGALAATFAGSSIPVTVEPGNAEVERGNPLLVIAHFGGTVPAEANLVVEGANPRPMFRSLEDPKFAGHLPTVENDLSYRVEFPGGASETYRVKVYEHPDLRRVNAHLVFPAYTNQPPKTAEDVRHVTVPEGTEVTLFCQLNKPVTVAKLLDEQKQELALTPHDAGLNVYKVTLTPKATQRYKLHLTDADGRANKLPADISVRVTPNQPPVVKVIRPGHDTRVSPLEELPLKADLKDDYGLARYGLSVTAPDQTSREIVLHEVSGPANLKKSQPDHLLDLEAMKAQPDQVVSYYFWAEDIGPDGKRRRTSGDLFFAEVRHFEEIFRQGEQQTREQQERERQEREQGQQGGNAQQADQLAELQKQIVNATWTLIRRETGAEPSAKFAENVKTIRESQQTVLQQAEALGEKLEAAASIEFLAQAMKLMTQAEKQLADAKSPAALPAALASEQAAYQALLKLRAREFDVTRNNSRQRSNSQSASNSRSPSQQQLRQLDLAEEQNRYETQSTARAQQERQAQRDREQRENNELADKLKELARRQNDLTDRVKELQSALEQAKEAKQKEELQQQLKRLRDQQQQVLRDTDDLKEQLERPENQEKRAEAKSQLEQSRENIRQASDALEKGQLSQAVNEGTRAGRQLDTLKEQLRKEAAGQFGEEMKELRQQARQLDEDQQKLTKQLDEMKQQNQKPGLRDSGEKEQVQKGLEQQQKRFTELNERMQKTVQEAEKPEPLLAQQLFNTARGAAEQKVGESLNLARQLAEAGGTADAAEAARKAGQGTEQLRKGVEKAAEKVLGGSTEAMKRAQRELDDLAEQFNLEVAQATGQPQRGKGEPNPMGNAGQNPPSQQSGQGQPMGGQQPGQGQPMGGPQPNPMSGQQGRPMGGQPGSPMGGQQGNPMGGQGGQQENPMGGQRGQQGQPAGGQQRGQGQQGRRSLTDPPMPGQQGGGNQQPSGTAQGREGPIREGGFREWTDRLRAAEDLIEDPQLRAEAAQIRDRVRTAREEFKRHAKEPDWKKLQDLVTKPMNELRTKLAQEIRRRESPDALVPIDRDPVPPQFADGVRRYYERLGSDK</sequence>
<keyword evidence="2" id="KW-1133">Transmembrane helix</keyword>
<feature type="region of interest" description="Disordered" evidence="1">
    <location>
        <begin position="755"/>
        <end position="784"/>
    </location>
</feature>
<gene>
    <name evidence="3" type="ORF">PX52LOC_06730</name>
</gene>
<feature type="region of interest" description="Disordered" evidence="1">
    <location>
        <begin position="826"/>
        <end position="881"/>
    </location>
</feature>
<feature type="region of interest" description="Disordered" evidence="1">
    <location>
        <begin position="495"/>
        <end position="524"/>
    </location>
</feature>
<evidence type="ECO:0000256" key="1">
    <source>
        <dbReference type="SAM" id="MobiDB-lite"/>
    </source>
</evidence>
<protein>
    <submittedName>
        <fullName evidence="3">Large adhesin</fullName>
    </submittedName>
</protein>
<feature type="compositionally biased region" description="Basic and acidic residues" evidence="1">
    <location>
        <begin position="968"/>
        <end position="977"/>
    </location>
</feature>
<evidence type="ECO:0000313" key="3">
    <source>
        <dbReference type="EMBL" id="QEL19653.1"/>
    </source>
</evidence>
<feature type="region of interest" description="Disordered" evidence="1">
    <location>
        <begin position="635"/>
        <end position="694"/>
    </location>
</feature>
<feature type="compositionally biased region" description="Basic and acidic residues" evidence="1">
    <location>
        <begin position="949"/>
        <end position="959"/>
    </location>
</feature>
<accession>A0A5C1ANF8</accession>
<feature type="compositionally biased region" description="Low complexity" evidence="1">
    <location>
        <begin position="1034"/>
        <end position="1047"/>
    </location>
</feature>
<keyword evidence="2" id="KW-0812">Transmembrane</keyword>
<keyword evidence="2" id="KW-0472">Membrane</keyword>
<keyword evidence="4" id="KW-1185">Reference proteome</keyword>
<evidence type="ECO:0000313" key="4">
    <source>
        <dbReference type="Proteomes" id="UP000324974"/>
    </source>
</evidence>
<dbReference type="OrthoDB" id="221248at2"/>
<feature type="compositionally biased region" description="Basic and acidic residues" evidence="1">
    <location>
        <begin position="826"/>
        <end position="852"/>
    </location>
</feature>
<feature type="transmembrane region" description="Helical" evidence="2">
    <location>
        <begin position="21"/>
        <end position="41"/>
    </location>
</feature>
<feature type="compositionally biased region" description="Gly residues" evidence="1">
    <location>
        <begin position="1078"/>
        <end position="1096"/>
    </location>
</feature>
<dbReference type="Proteomes" id="UP000324974">
    <property type="component" value="Chromosome"/>
</dbReference>
<feature type="compositionally biased region" description="Basic and acidic residues" evidence="1">
    <location>
        <begin position="859"/>
        <end position="869"/>
    </location>
</feature>
<feature type="compositionally biased region" description="Basic and acidic residues" evidence="1">
    <location>
        <begin position="1127"/>
        <end position="1138"/>
    </location>
</feature>
<feature type="compositionally biased region" description="Basic and acidic residues" evidence="1">
    <location>
        <begin position="755"/>
        <end position="782"/>
    </location>
</feature>
<proteinExistence type="predicted"/>
<feature type="region of interest" description="Disordered" evidence="1">
    <location>
        <begin position="928"/>
        <end position="1138"/>
    </location>
</feature>
<feature type="compositionally biased region" description="Basic and acidic residues" evidence="1">
    <location>
        <begin position="495"/>
        <end position="513"/>
    </location>
</feature>
<feature type="compositionally biased region" description="Gly residues" evidence="1">
    <location>
        <begin position="1020"/>
        <end position="1033"/>
    </location>
</feature>
<feature type="compositionally biased region" description="Low complexity" evidence="1">
    <location>
        <begin position="636"/>
        <end position="662"/>
    </location>
</feature>
<dbReference type="PANTHER" id="PTHR31791">
    <property type="entry name" value="FRIGIDA-LIKE PROTEIN 3-RELATED"/>
    <property type="match status" value="1"/>
</dbReference>
<evidence type="ECO:0000256" key="2">
    <source>
        <dbReference type="SAM" id="Phobius"/>
    </source>
</evidence>
<feature type="compositionally biased region" description="Gly residues" evidence="1">
    <location>
        <begin position="1048"/>
        <end position="1070"/>
    </location>
</feature>
<dbReference type="PANTHER" id="PTHR31791:SF37">
    <property type="entry name" value="A_TM021B04.7 PROTEIN"/>
    <property type="match status" value="1"/>
</dbReference>
<feature type="compositionally biased region" description="Basic and acidic residues" evidence="1">
    <location>
        <begin position="1200"/>
        <end position="1218"/>
    </location>
</feature>
<dbReference type="RefSeq" id="WP_149114021.1">
    <property type="nucleotide sequence ID" value="NZ_CP042425.1"/>
</dbReference>
<dbReference type="KEGG" id="lrs:PX52LOC_06730"/>
<dbReference type="AlphaFoldDB" id="A0A5C1ANF8"/>
<feature type="compositionally biased region" description="Low complexity" evidence="1">
    <location>
        <begin position="928"/>
        <end position="946"/>
    </location>
</feature>
<feature type="transmembrane region" description="Helical" evidence="2">
    <location>
        <begin position="53"/>
        <end position="73"/>
    </location>
</feature>
<feature type="compositionally biased region" description="Basic and acidic residues" evidence="1">
    <location>
        <begin position="680"/>
        <end position="694"/>
    </location>
</feature>
<organism evidence="3 4">
    <name type="scientific">Limnoglobus roseus</name>
    <dbReference type="NCBI Taxonomy" id="2598579"/>
    <lineage>
        <taxon>Bacteria</taxon>
        <taxon>Pseudomonadati</taxon>
        <taxon>Planctomycetota</taxon>
        <taxon>Planctomycetia</taxon>
        <taxon>Gemmatales</taxon>
        <taxon>Gemmataceae</taxon>
        <taxon>Limnoglobus</taxon>
    </lineage>
</organism>
<feature type="region of interest" description="Disordered" evidence="1">
    <location>
        <begin position="1200"/>
        <end position="1225"/>
    </location>
</feature>
<reference evidence="4" key="1">
    <citation type="submission" date="2019-08" db="EMBL/GenBank/DDBJ databases">
        <title>Limnoglobus roseus gen. nov., sp. nov., a novel freshwater planctomycete with a giant genome from the family Gemmataceae.</title>
        <authorList>
            <person name="Kulichevskaya I.S."/>
            <person name="Naumoff D.G."/>
            <person name="Miroshnikov K."/>
            <person name="Ivanova A."/>
            <person name="Philippov D.A."/>
            <person name="Hakobyan A."/>
            <person name="Rijpstra I.C."/>
            <person name="Sinninghe Damste J.S."/>
            <person name="Liesack W."/>
            <person name="Dedysh S.N."/>
        </authorList>
    </citation>
    <scope>NUCLEOTIDE SEQUENCE [LARGE SCALE GENOMIC DNA]</scope>
    <source>
        <strain evidence="4">PX52</strain>
    </source>
</reference>